<dbReference type="Proteomes" id="UP000245829">
    <property type="component" value="Unassembled WGS sequence"/>
</dbReference>
<accession>A0A2S2KTH2</accession>
<dbReference type="GeneID" id="76208224"/>
<dbReference type="RefSeq" id="WP_109877567.1">
    <property type="nucleotide sequence ID" value="NZ_AP026695.1"/>
</dbReference>
<dbReference type="OrthoDB" id="9818at2157"/>
<dbReference type="AlphaFoldDB" id="A0A2S2KTH2"/>
<proteinExistence type="predicted"/>
<protein>
    <submittedName>
        <fullName evidence="1">Uncharacterized protein</fullName>
    </submittedName>
</protein>
<name>A0A2S2KTH2_9ARCH</name>
<sequence>MKICNICHKISATDQDHLDCIQKRNIELLDEDFKNNIPERLNLSENTQDLGVEVRAILEHLIKTKDDQDRS</sequence>
<reference evidence="1 2" key="1">
    <citation type="submission" date="2018-05" db="EMBL/GenBank/DDBJ databases">
        <title>genome sequencing of Nitrosopumilus sp. NM25.</title>
        <authorList>
            <person name="Mori K."/>
            <person name="Nakagawa T."/>
        </authorList>
    </citation>
    <scope>NUCLEOTIDE SEQUENCE [LARGE SCALE GENOMIC DNA]</scope>
    <source>
        <strain evidence="1 2">NM25</strain>
    </source>
</reference>
<evidence type="ECO:0000313" key="2">
    <source>
        <dbReference type="Proteomes" id="UP000245829"/>
    </source>
</evidence>
<dbReference type="EMBL" id="BGKI01000010">
    <property type="protein sequence ID" value="GBH34970.1"/>
    <property type="molecule type" value="Genomic_DNA"/>
</dbReference>
<keyword evidence="2" id="KW-1185">Reference proteome</keyword>
<comment type="caution">
    <text evidence="1">The sequence shown here is derived from an EMBL/GenBank/DDBJ whole genome shotgun (WGS) entry which is preliminary data.</text>
</comment>
<organism evidence="1 2">
    <name type="scientific">Nitrosopumilus zosterae</name>
    <dbReference type="NCBI Taxonomy" id="718286"/>
    <lineage>
        <taxon>Archaea</taxon>
        <taxon>Nitrososphaerota</taxon>
        <taxon>Nitrososphaeria</taxon>
        <taxon>Nitrosopumilales</taxon>
        <taxon>Nitrosopumilaceae</taxon>
        <taxon>Nitrosopumilus</taxon>
    </lineage>
</organism>
<evidence type="ECO:0000313" key="1">
    <source>
        <dbReference type="EMBL" id="GBH34970.1"/>
    </source>
</evidence>
<gene>
    <name evidence="1" type="ORF">NZNM25_17610</name>
</gene>